<evidence type="ECO:0000313" key="1">
    <source>
        <dbReference type="EMBL" id="KAG6583625.1"/>
    </source>
</evidence>
<sequence length="81" mass="8825">MGDKEFPISPASSKAGLEAAVELTEVGSGLPTGFVLFSILPSFLSPWLSPEVSKDYSQSQGHTDELIDELRLLRLLEFLTD</sequence>
<dbReference type="Proteomes" id="UP000685013">
    <property type="component" value="Chromosome 13"/>
</dbReference>
<comment type="caution">
    <text evidence="1">The sequence shown here is derived from an EMBL/GenBank/DDBJ whole genome shotgun (WGS) entry which is preliminary data.</text>
</comment>
<evidence type="ECO:0000313" key="2">
    <source>
        <dbReference type="Proteomes" id="UP000685013"/>
    </source>
</evidence>
<feature type="non-terminal residue" evidence="1">
    <location>
        <position position="1"/>
    </location>
</feature>
<name>A0AAV6MNF8_9ROSI</name>
<dbReference type="EMBL" id="JAGKQH010000013">
    <property type="protein sequence ID" value="KAG6583625.1"/>
    <property type="molecule type" value="Genomic_DNA"/>
</dbReference>
<organism evidence="1 2">
    <name type="scientific">Cucurbita argyrosperma subsp. sororia</name>
    <dbReference type="NCBI Taxonomy" id="37648"/>
    <lineage>
        <taxon>Eukaryota</taxon>
        <taxon>Viridiplantae</taxon>
        <taxon>Streptophyta</taxon>
        <taxon>Embryophyta</taxon>
        <taxon>Tracheophyta</taxon>
        <taxon>Spermatophyta</taxon>
        <taxon>Magnoliopsida</taxon>
        <taxon>eudicotyledons</taxon>
        <taxon>Gunneridae</taxon>
        <taxon>Pentapetalae</taxon>
        <taxon>rosids</taxon>
        <taxon>fabids</taxon>
        <taxon>Cucurbitales</taxon>
        <taxon>Cucurbitaceae</taxon>
        <taxon>Cucurbiteae</taxon>
        <taxon>Cucurbita</taxon>
    </lineage>
</organism>
<proteinExistence type="predicted"/>
<reference evidence="1 2" key="1">
    <citation type="journal article" date="2021" name="Hortic Res">
        <title>The domestication of Cucurbita argyrosperma as revealed by the genome of its wild relative.</title>
        <authorList>
            <person name="Barrera-Redondo J."/>
            <person name="Sanchez-de la Vega G."/>
            <person name="Aguirre-Liguori J.A."/>
            <person name="Castellanos-Morales G."/>
            <person name="Gutierrez-Guerrero Y.T."/>
            <person name="Aguirre-Dugua X."/>
            <person name="Aguirre-Planter E."/>
            <person name="Tenaillon M.I."/>
            <person name="Lira-Saade R."/>
            <person name="Eguiarte L.E."/>
        </authorList>
    </citation>
    <scope>NUCLEOTIDE SEQUENCE [LARGE SCALE GENOMIC DNA]</scope>
    <source>
        <strain evidence="1">JBR-2021</strain>
    </source>
</reference>
<protein>
    <submittedName>
        <fullName evidence="1">Uncharacterized protein</fullName>
    </submittedName>
</protein>
<dbReference type="AlphaFoldDB" id="A0AAV6MNF8"/>
<gene>
    <name evidence="1" type="ORF">SDJN03_19557</name>
</gene>
<keyword evidence="2" id="KW-1185">Reference proteome</keyword>
<accession>A0AAV6MNF8</accession>